<evidence type="ECO:0000259" key="5">
    <source>
        <dbReference type="PROSITE" id="PS51063"/>
    </source>
</evidence>
<dbReference type="AlphaFoldDB" id="I4A3K4"/>
<dbReference type="InterPro" id="IPR036390">
    <property type="entry name" value="WH_DNA-bd_sf"/>
</dbReference>
<dbReference type="InterPro" id="IPR014710">
    <property type="entry name" value="RmlC-like_jellyroll"/>
</dbReference>
<dbReference type="GO" id="GO:0003700">
    <property type="term" value="F:DNA-binding transcription factor activity"/>
    <property type="evidence" value="ECO:0007669"/>
    <property type="project" value="TreeGrafter"/>
</dbReference>
<name>I4A3K4_DESDJ</name>
<dbReference type="InterPro" id="IPR018490">
    <property type="entry name" value="cNMP-bd_dom_sf"/>
</dbReference>
<evidence type="ECO:0000313" key="6">
    <source>
        <dbReference type="EMBL" id="AFL98538.1"/>
    </source>
</evidence>
<evidence type="ECO:0000256" key="1">
    <source>
        <dbReference type="ARBA" id="ARBA00023015"/>
    </source>
</evidence>
<evidence type="ECO:0000259" key="4">
    <source>
        <dbReference type="PROSITE" id="PS50042"/>
    </source>
</evidence>
<dbReference type="eggNOG" id="COG0664">
    <property type="taxonomic scope" value="Bacteria"/>
</dbReference>
<reference evidence="7" key="1">
    <citation type="submission" date="2012-06" db="EMBL/GenBank/DDBJ databases">
        <title>Complete sequence of Desulfitobacterium dehalogenans ATCC 51507.</title>
        <authorList>
            <person name="Lucas S."/>
            <person name="Han J."/>
            <person name="Lapidus A."/>
            <person name="Cheng J.-F."/>
            <person name="Goodwin L."/>
            <person name="Pitluck S."/>
            <person name="Peters L."/>
            <person name="Ovchinnikova G."/>
            <person name="Teshima H."/>
            <person name="Detter J.C."/>
            <person name="Han C."/>
            <person name="Tapia R."/>
            <person name="Land M."/>
            <person name="Hauser L."/>
            <person name="Kyrpides N."/>
            <person name="Ivanova N."/>
            <person name="Pagani I."/>
            <person name="Kruse T."/>
            <person name="de Vos W.M."/>
            <person name="Smidt H."/>
            <person name="Woyke T."/>
        </authorList>
    </citation>
    <scope>NUCLEOTIDE SEQUENCE [LARGE SCALE GENOMIC DNA]</scope>
    <source>
        <strain evidence="7">ATCC 51507 / DSM 9161 / JW/IU-DC1</strain>
    </source>
</reference>
<dbReference type="GO" id="GO:0005829">
    <property type="term" value="C:cytosol"/>
    <property type="evidence" value="ECO:0007669"/>
    <property type="project" value="TreeGrafter"/>
</dbReference>
<dbReference type="PROSITE" id="PS50042">
    <property type="entry name" value="CNMP_BINDING_3"/>
    <property type="match status" value="1"/>
</dbReference>
<dbReference type="CDD" id="cd00038">
    <property type="entry name" value="CAP_ED"/>
    <property type="match status" value="1"/>
</dbReference>
<dbReference type="Proteomes" id="UP000006053">
    <property type="component" value="Chromosome"/>
</dbReference>
<evidence type="ECO:0000313" key="7">
    <source>
        <dbReference type="Proteomes" id="UP000006053"/>
    </source>
</evidence>
<keyword evidence="3" id="KW-0804">Transcription</keyword>
<gene>
    <name evidence="6" type="ordered locus">Desde_0043</name>
</gene>
<feature type="domain" description="Cyclic nucleotide-binding" evidence="4">
    <location>
        <begin position="29"/>
        <end position="128"/>
    </location>
</feature>
<dbReference type="GO" id="GO:0003677">
    <property type="term" value="F:DNA binding"/>
    <property type="evidence" value="ECO:0007669"/>
    <property type="project" value="UniProtKB-KW"/>
</dbReference>
<dbReference type="STRING" id="756499.Desde_0043"/>
<dbReference type="InterPro" id="IPR000595">
    <property type="entry name" value="cNMP-bd_dom"/>
</dbReference>
<keyword evidence="1" id="KW-0805">Transcription regulation</keyword>
<dbReference type="EMBL" id="CP003348">
    <property type="protein sequence ID" value="AFL98538.1"/>
    <property type="molecule type" value="Genomic_DNA"/>
</dbReference>
<dbReference type="InterPro" id="IPR012318">
    <property type="entry name" value="HTH_CRP"/>
</dbReference>
<dbReference type="OrthoDB" id="9812325at2"/>
<dbReference type="SMART" id="SM00100">
    <property type="entry name" value="cNMP"/>
    <property type="match status" value="1"/>
</dbReference>
<dbReference type="Gene3D" id="2.60.120.10">
    <property type="entry name" value="Jelly Rolls"/>
    <property type="match status" value="1"/>
</dbReference>
<protein>
    <submittedName>
        <fullName evidence="6">cAMP-binding protein</fullName>
    </submittedName>
</protein>
<organism evidence="6 7">
    <name type="scientific">Desulfitobacterium dehalogenans (strain ATCC 51507 / DSM 9161 / JW/IU-DC1)</name>
    <dbReference type="NCBI Taxonomy" id="756499"/>
    <lineage>
        <taxon>Bacteria</taxon>
        <taxon>Bacillati</taxon>
        <taxon>Bacillota</taxon>
        <taxon>Clostridia</taxon>
        <taxon>Eubacteriales</taxon>
        <taxon>Desulfitobacteriaceae</taxon>
        <taxon>Desulfitobacterium</taxon>
    </lineage>
</organism>
<proteinExistence type="predicted"/>
<dbReference type="PROSITE" id="PS51063">
    <property type="entry name" value="HTH_CRP_2"/>
    <property type="match status" value="1"/>
</dbReference>
<dbReference type="Pfam" id="PF00027">
    <property type="entry name" value="cNMP_binding"/>
    <property type="match status" value="1"/>
</dbReference>
<keyword evidence="2" id="KW-0238">DNA-binding</keyword>
<dbReference type="HOGENOM" id="CLU_075053_3_2_9"/>
<dbReference type="PANTHER" id="PTHR24567">
    <property type="entry name" value="CRP FAMILY TRANSCRIPTIONAL REGULATORY PROTEIN"/>
    <property type="match status" value="1"/>
</dbReference>
<dbReference type="SUPFAM" id="SSF51206">
    <property type="entry name" value="cAMP-binding domain-like"/>
    <property type="match status" value="1"/>
</dbReference>
<dbReference type="KEGG" id="ddh:Desde_0043"/>
<keyword evidence="7" id="KW-1185">Reference proteome</keyword>
<dbReference type="PANTHER" id="PTHR24567:SF74">
    <property type="entry name" value="HTH-TYPE TRANSCRIPTIONAL REGULATOR ARCR"/>
    <property type="match status" value="1"/>
</dbReference>
<sequence>MEAKPNHFPYIDSNRVPAFFQHVGKKIRYNQGEILIYADDQVEDVYFLLSGKAKQYVMSEEGREKILFILQSGDIVGDFSIFEKGETGFYVEAIEDLELLHLTLSDLQEALRKYPEFNLYILSSLSKKARNLVAQLEDTCFKDAETRVCDLLIELAFYEGKMDKDNPKITFRTSQQFISDMLGINRITTVKIIKNLKLMGLLDVRGNQYTINDLSLLQMYSLKDC</sequence>
<evidence type="ECO:0000256" key="3">
    <source>
        <dbReference type="ARBA" id="ARBA00023163"/>
    </source>
</evidence>
<dbReference type="InterPro" id="IPR050397">
    <property type="entry name" value="Env_Response_Regulators"/>
</dbReference>
<feature type="domain" description="HTH crp-type" evidence="5">
    <location>
        <begin position="142"/>
        <end position="215"/>
    </location>
</feature>
<dbReference type="SUPFAM" id="SSF46785">
    <property type="entry name" value="Winged helix' DNA-binding domain"/>
    <property type="match status" value="1"/>
</dbReference>
<accession>I4A3K4</accession>
<dbReference type="Pfam" id="PF13545">
    <property type="entry name" value="HTH_Crp_2"/>
    <property type="match status" value="1"/>
</dbReference>
<evidence type="ECO:0000256" key="2">
    <source>
        <dbReference type="ARBA" id="ARBA00023125"/>
    </source>
</evidence>
<reference evidence="6 7" key="2">
    <citation type="journal article" date="2015" name="J. Bacteriol.">
        <title>Genomic, proteomic, and biochemical analysis of the organohalide respiratory pathway in Desulfitobacterium dehalogenans.</title>
        <authorList>
            <person name="Kruse T."/>
            <person name="van de Pas B.A."/>
            <person name="Atteia A."/>
            <person name="Krab K."/>
            <person name="Hagen W.R."/>
            <person name="Goodwin L."/>
            <person name="Chain P."/>
            <person name="Boeren S."/>
            <person name="Maphosa F."/>
            <person name="Schraa G."/>
            <person name="de Vos W.M."/>
            <person name="van der Oost J."/>
            <person name="Smidt H."/>
            <person name="Stams A.J."/>
        </authorList>
    </citation>
    <scope>NUCLEOTIDE SEQUENCE [LARGE SCALE GENOMIC DNA]</scope>
    <source>
        <strain evidence="7">ATCC 51507 / DSM 9161 / JW/IU-DC1</strain>
    </source>
</reference>